<accession>W2PL40</accession>
<evidence type="ECO:0000313" key="2">
    <source>
        <dbReference type="Proteomes" id="UP000018817"/>
    </source>
</evidence>
<evidence type="ECO:0000313" key="1">
    <source>
        <dbReference type="EMBL" id="ETN00750.1"/>
    </source>
</evidence>
<proteinExistence type="predicted"/>
<dbReference type="VEuPathDB" id="FungiDB:PPTG_24199"/>
<reference evidence="2" key="1">
    <citation type="submission" date="2011-12" db="EMBL/GenBank/DDBJ databases">
        <authorList>
            <consortium name="The Broad Institute Genome Sequencing Platform"/>
            <person name="Russ C."/>
            <person name="Tyler B."/>
            <person name="Panabieres F."/>
            <person name="Shan W."/>
            <person name="Tripathy S."/>
            <person name="Grunwald N."/>
            <person name="Machado M."/>
            <person name="Young S.K."/>
            <person name="Zeng Q."/>
            <person name="Gargeya S."/>
            <person name="Fitzgerald M."/>
            <person name="Haas B."/>
            <person name="Abouelleil A."/>
            <person name="Alvarado L."/>
            <person name="Arachchi H.M."/>
            <person name="Berlin A."/>
            <person name="Chapman S.B."/>
            <person name="Gearin G."/>
            <person name="Goldberg J."/>
            <person name="Griggs A."/>
            <person name="Gujja S."/>
            <person name="Hansen M."/>
            <person name="Heiman D."/>
            <person name="Howarth C."/>
            <person name="Larimer J."/>
            <person name="Lui A."/>
            <person name="MacDonald P.J.P."/>
            <person name="McCowen C."/>
            <person name="Montmayeur A."/>
            <person name="Murphy C."/>
            <person name="Neiman D."/>
            <person name="Pearson M."/>
            <person name="Priest M."/>
            <person name="Roberts A."/>
            <person name="Saif S."/>
            <person name="Shea T."/>
            <person name="Sisk P."/>
            <person name="Stolte C."/>
            <person name="Sykes S."/>
            <person name="Wortman J."/>
            <person name="Nusbaum C."/>
            <person name="Birren B."/>
        </authorList>
    </citation>
    <scope>NUCLEOTIDE SEQUENCE [LARGE SCALE GENOMIC DNA]</scope>
    <source>
        <strain evidence="2">INRA-310</strain>
    </source>
</reference>
<reference evidence="1 2" key="2">
    <citation type="submission" date="2013-11" db="EMBL/GenBank/DDBJ databases">
        <title>The Genome Sequence of Phytophthora parasitica INRA-310.</title>
        <authorList>
            <consortium name="The Broad Institute Genomics Platform"/>
            <person name="Russ C."/>
            <person name="Tyler B."/>
            <person name="Panabieres F."/>
            <person name="Shan W."/>
            <person name="Tripathy S."/>
            <person name="Grunwald N."/>
            <person name="Machado M."/>
            <person name="Johnson C.S."/>
            <person name="Arredondo F."/>
            <person name="Hong C."/>
            <person name="Coffey M."/>
            <person name="Young S.K."/>
            <person name="Zeng Q."/>
            <person name="Gargeya S."/>
            <person name="Fitzgerald M."/>
            <person name="Abouelleil A."/>
            <person name="Alvarado L."/>
            <person name="Chapman S.B."/>
            <person name="Gainer-Dewar J."/>
            <person name="Goldberg J."/>
            <person name="Griggs A."/>
            <person name="Gujja S."/>
            <person name="Hansen M."/>
            <person name="Howarth C."/>
            <person name="Imamovic A."/>
            <person name="Ireland A."/>
            <person name="Larimer J."/>
            <person name="McCowan C."/>
            <person name="Murphy C."/>
            <person name="Pearson M."/>
            <person name="Poon T.W."/>
            <person name="Priest M."/>
            <person name="Roberts A."/>
            <person name="Saif S."/>
            <person name="Shea T."/>
            <person name="Sykes S."/>
            <person name="Wortman J."/>
            <person name="Nusbaum C."/>
            <person name="Birren B."/>
        </authorList>
    </citation>
    <scope>NUCLEOTIDE SEQUENCE [LARGE SCALE GENOMIC DNA]</scope>
    <source>
        <strain evidence="1 2">INRA-310</strain>
    </source>
</reference>
<name>W2PL40_PHYN3</name>
<organism evidence="1 2">
    <name type="scientific">Phytophthora nicotianae (strain INRA-310)</name>
    <name type="common">Phytophthora parasitica</name>
    <dbReference type="NCBI Taxonomy" id="761204"/>
    <lineage>
        <taxon>Eukaryota</taxon>
        <taxon>Sar</taxon>
        <taxon>Stramenopiles</taxon>
        <taxon>Oomycota</taxon>
        <taxon>Peronosporomycetes</taxon>
        <taxon>Peronosporales</taxon>
        <taxon>Peronosporaceae</taxon>
        <taxon>Phytophthora</taxon>
    </lineage>
</organism>
<dbReference type="Proteomes" id="UP000018817">
    <property type="component" value="Unassembled WGS sequence"/>
</dbReference>
<protein>
    <submittedName>
        <fullName evidence="1">Uncharacterized protein</fullName>
    </submittedName>
</protein>
<gene>
    <name evidence="1" type="ORF">PPTG_24199</name>
</gene>
<dbReference type="GeneID" id="20192798"/>
<dbReference type="RefSeq" id="XP_008913927.1">
    <property type="nucleotide sequence ID" value="XM_008915679.1"/>
</dbReference>
<dbReference type="AlphaFoldDB" id="W2PL40"/>
<sequence length="136" mass="14975">MSSVLTNCRSHRCLANEDGDECYCRYKINTCERGRINVVYNQGVHVMHDIRATSPPRTRLTGPMKTVIEAKLDLSPPASTQQLYAHISSALERNDLNSTAPLKPRSTHSCGAGITLVTTLAKSQKLLTLRCMTSSV</sequence>
<dbReference type="EMBL" id="KI669634">
    <property type="protein sequence ID" value="ETN00750.1"/>
    <property type="molecule type" value="Genomic_DNA"/>
</dbReference>